<dbReference type="EMBL" id="CAWUON010000043">
    <property type="protein sequence ID" value="CAK7269015.1"/>
    <property type="molecule type" value="Genomic_DNA"/>
</dbReference>
<keyword evidence="1" id="KW-0175">Coiled coil</keyword>
<dbReference type="InterPro" id="IPR024774">
    <property type="entry name" value="PH_dom-Mcp5-type"/>
</dbReference>
<feature type="compositionally biased region" description="Acidic residues" evidence="2">
    <location>
        <begin position="732"/>
        <end position="746"/>
    </location>
</feature>
<feature type="compositionally biased region" description="Basic and acidic residues" evidence="2">
    <location>
        <begin position="62"/>
        <end position="79"/>
    </location>
</feature>
<feature type="compositionally biased region" description="Basic residues" evidence="2">
    <location>
        <begin position="1404"/>
        <end position="1420"/>
    </location>
</feature>
<feature type="region of interest" description="Disordered" evidence="2">
    <location>
        <begin position="822"/>
        <end position="1021"/>
    </location>
</feature>
<evidence type="ECO:0000313" key="5">
    <source>
        <dbReference type="Proteomes" id="UP001642502"/>
    </source>
</evidence>
<reference evidence="4 5" key="1">
    <citation type="submission" date="2024-01" db="EMBL/GenBank/DDBJ databases">
        <authorList>
            <person name="Allen C."/>
            <person name="Tagirdzhanova G."/>
        </authorList>
    </citation>
    <scope>NUCLEOTIDE SEQUENCE [LARGE SCALE GENOMIC DNA]</scope>
    <source>
        <strain evidence="4 5">CBS 119000</strain>
    </source>
</reference>
<comment type="caution">
    <text evidence="4">The sequence shown here is derived from an EMBL/GenBank/DDBJ whole genome shotgun (WGS) entry which is preliminary data.</text>
</comment>
<organism evidence="4 5">
    <name type="scientific">Sporothrix epigloea</name>
    <dbReference type="NCBI Taxonomy" id="1892477"/>
    <lineage>
        <taxon>Eukaryota</taxon>
        <taxon>Fungi</taxon>
        <taxon>Dikarya</taxon>
        <taxon>Ascomycota</taxon>
        <taxon>Pezizomycotina</taxon>
        <taxon>Sordariomycetes</taxon>
        <taxon>Sordariomycetidae</taxon>
        <taxon>Ophiostomatales</taxon>
        <taxon>Ophiostomataceae</taxon>
        <taxon>Sporothrix</taxon>
    </lineage>
</organism>
<gene>
    <name evidence="4" type="ORF">SEPCBS119000_003353</name>
</gene>
<name>A0ABP0DL93_9PEZI</name>
<feature type="compositionally biased region" description="Basic residues" evidence="2">
    <location>
        <begin position="918"/>
        <end position="935"/>
    </location>
</feature>
<accession>A0ABP0DL93</accession>
<dbReference type="Pfam" id="PF12814">
    <property type="entry name" value="Mcp5_PH"/>
    <property type="match status" value="1"/>
</dbReference>
<dbReference type="PANTHER" id="PTHR28190">
    <property type="entry name" value="NUCLEAR MIGRATION PROTEIN NUM1"/>
    <property type="match status" value="1"/>
</dbReference>
<feature type="compositionally biased region" description="Polar residues" evidence="2">
    <location>
        <begin position="486"/>
        <end position="505"/>
    </location>
</feature>
<evidence type="ECO:0000313" key="4">
    <source>
        <dbReference type="EMBL" id="CAK7269015.1"/>
    </source>
</evidence>
<evidence type="ECO:0000256" key="2">
    <source>
        <dbReference type="SAM" id="MobiDB-lite"/>
    </source>
</evidence>
<feature type="compositionally biased region" description="Basic and acidic residues" evidence="2">
    <location>
        <begin position="1266"/>
        <end position="1275"/>
    </location>
</feature>
<feature type="compositionally biased region" description="Low complexity" evidence="2">
    <location>
        <begin position="1317"/>
        <end position="1333"/>
    </location>
</feature>
<feature type="compositionally biased region" description="Basic and acidic residues" evidence="2">
    <location>
        <begin position="683"/>
        <end position="697"/>
    </location>
</feature>
<proteinExistence type="predicted"/>
<feature type="region of interest" description="Disordered" evidence="2">
    <location>
        <begin position="1404"/>
        <end position="1456"/>
    </location>
</feature>
<feature type="coiled-coil region" evidence="1">
    <location>
        <begin position="178"/>
        <end position="237"/>
    </location>
</feature>
<protein>
    <recommendedName>
        <fullName evidence="3">Pleckstrin homology domain-containing protein</fullName>
    </recommendedName>
</protein>
<feature type="compositionally biased region" description="Basic and acidic residues" evidence="2">
    <location>
        <begin position="904"/>
        <end position="917"/>
    </location>
</feature>
<sequence length="1456" mass="159261">MPGTALWETEDEMDGPLMAAAAALPTPTDTPYRTPSRDSRRSRRSATPPRSGNSPPPLPGIDKIEKASKNSKRSSKDLATDESISIFDPRRFTPTLHANLVSEILALRRDQEEKVKIIEGLETALQSTREEQETLQESAVITAKENRSLRRQLALVEGDTSSALGELTRERREAVDLAGETKKRLEVAQKRLRHYEEDSARTHDQWAKEKEVWEDEKRKLERKLHVADSRLKSVLEEVAAFHAAQVAGANGHSSDGDELDDATAVARDIDTASIRTMSMTNSIRFSVPPGKLNGNSLADELDLNGDETDEADNGGRDSVFSNSLHDRSHSRDSNYSRTHRRQQSNESLRRPGSVSHVRFLNQSVLDRLEGVTIEEADEEQALLAPSTAKPKVEYTDSAVQYSPPPSPKIAAKASIPEPIPTVELHQPPPPPQGPYRGDRSSLHDSIDSTSRSEWGEIEANQSRKRVHIARPVTIELVSVPAKHMMSTGSQTLVEEPTSPRTSLKSSHLDKEQRSLSHAAVTKPTPPAMQSRETQTDPPTPPASPVPVLAADEDGPLLQMLIPSISIHPPTSRPTTPREHRLPPLVKDFGCQVEISLPTQSKSVSVQTDEIRVDKRLGRLPPHLHPSAITSRPSSPAAIISDPVAAAVDDLSGQTFAPAVLPPRNPRRLVSRSSTPSEPPSPPQDRKPATSSNEETHDAYPGNNDDGPLSSQKAPMRRPHRISSLFAGFDGGSSDEVDEFADADMSDSEYRTALSAPKPRPGSSSRAGNKRHPAVSSEAASPDSYLHRSSVRNSLRLLASITSSEIYSKYALADVPKSVQDISAARMPPSKGSRMSLNKGGSSVPGASGKKTGAMRKAAMIQNGIASHQGRPRSPSLPDARDPPFPIPTRASSRKVPTSISAPSDGRRSPTRAKEAWHRRGSSRSHYRTNSIRKVRSAAAIPVKPRRRGERSRSPPLHSGSFLDDEDPESPDLPPLPTNDITAPRFSSSGGSRYKPPHHQHQASTNTAVSDQPNAGSVNSSNQATGVVDAIAQTMVGEWMYKYVRRRKSFGAAETTGRDDSSNDRHKRWVWLAPYERAILWSSKQPSNNSMLMGKSGRKLTIQSVLDVKDDNPPPKGCGQLFNRSILILTPQRALKFTATTPERHYVWLTSLSFLAHSQQAVPENITVPPVPPVPTKPAIPEYELQKTKPRKGGIRDSIRLTKNKTAMLSGSSVAVRRPPPPMSTTSSHIDSLPPSIPSYRPAESYVSAPSVTYTSAPSVAATSSTHQRDTSRDTAEPPVIASYYDRGAMVHGRKRSNTGGHVPPPLSFRGFSGPAGSSTSYYHASSNSTAANSDVSQSQASSWGFPGGLSSQRTSEASSRPSGAVMNNFFDAIGTVRMEAFISPLAMSQFDEYPDEQEEMRYRARRRSKEIRRRASRSRHRDSYNSRTTRTTDDYYAGSRTGGEEDYFRDDPFKGF</sequence>
<feature type="region of interest" description="Disordered" evidence="2">
    <location>
        <begin position="1317"/>
        <end position="1363"/>
    </location>
</feature>
<feature type="region of interest" description="Disordered" evidence="2">
    <location>
        <begin position="379"/>
        <end position="463"/>
    </location>
</feature>
<feature type="compositionally biased region" description="Polar residues" evidence="2">
    <location>
        <begin position="1349"/>
        <end position="1361"/>
    </location>
</feature>
<feature type="compositionally biased region" description="Polar residues" evidence="2">
    <location>
        <begin position="978"/>
        <end position="990"/>
    </location>
</feature>
<feature type="region of interest" description="Disordered" evidence="2">
    <location>
        <begin position="1208"/>
        <end position="1235"/>
    </location>
</feature>
<feature type="region of interest" description="Disordered" evidence="2">
    <location>
        <begin position="655"/>
        <end position="788"/>
    </location>
</feature>
<dbReference type="InterPro" id="IPR053005">
    <property type="entry name" value="Nuclear_Pos-Cytoskel_Interact"/>
</dbReference>
<evidence type="ECO:0000256" key="1">
    <source>
        <dbReference type="SAM" id="Coils"/>
    </source>
</evidence>
<feature type="compositionally biased region" description="Basic and acidic residues" evidence="2">
    <location>
        <begin position="324"/>
        <end position="334"/>
    </location>
</feature>
<feature type="domain" description="Pleckstrin homology" evidence="3">
    <location>
        <begin position="1026"/>
        <end position="1157"/>
    </location>
</feature>
<feature type="compositionally biased region" description="Polar residues" evidence="2">
    <location>
        <begin position="1001"/>
        <end position="1021"/>
    </location>
</feature>
<feature type="region of interest" description="Disordered" evidence="2">
    <location>
        <begin position="1259"/>
        <end position="1278"/>
    </location>
</feature>
<feature type="region of interest" description="Disordered" evidence="2">
    <location>
        <begin position="287"/>
        <end position="354"/>
    </location>
</feature>
<feature type="compositionally biased region" description="Acidic residues" evidence="2">
    <location>
        <begin position="299"/>
        <end position="312"/>
    </location>
</feature>
<feature type="region of interest" description="Disordered" evidence="2">
    <location>
        <begin position="1291"/>
        <end position="1310"/>
    </location>
</feature>
<feature type="compositionally biased region" description="Basic and acidic residues" evidence="2">
    <location>
        <begin position="436"/>
        <end position="446"/>
    </location>
</feature>
<evidence type="ECO:0000259" key="3">
    <source>
        <dbReference type="Pfam" id="PF12814"/>
    </source>
</evidence>
<dbReference type="PANTHER" id="PTHR28190:SF2">
    <property type="entry name" value="MIGRATION PROTEIN, PUTATIVE (AFU_ORTHOLOGUE AFUA_2G07730)-RELATED"/>
    <property type="match status" value="1"/>
</dbReference>
<dbReference type="Proteomes" id="UP001642502">
    <property type="component" value="Unassembled WGS sequence"/>
</dbReference>
<keyword evidence="5" id="KW-1185">Reference proteome</keyword>
<feature type="region of interest" description="Disordered" evidence="2">
    <location>
        <begin position="1"/>
        <end position="85"/>
    </location>
</feature>
<feature type="region of interest" description="Disordered" evidence="2">
    <location>
        <begin position="485"/>
        <end position="549"/>
    </location>
</feature>